<dbReference type="Proteomes" id="UP000282674">
    <property type="component" value="Unassembled WGS sequence"/>
</dbReference>
<organism evidence="2 3">
    <name type="scientific">Actinomadura harenae</name>
    <dbReference type="NCBI Taxonomy" id="2483351"/>
    <lineage>
        <taxon>Bacteria</taxon>
        <taxon>Bacillati</taxon>
        <taxon>Actinomycetota</taxon>
        <taxon>Actinomycetes</taxon>
        <taxon>Streptosporangiales</taxon>
        <taxon>Thermomonosporaceae</taxon>
        <taxon>Actinomadura</taxon>
    </lineage>
</organism>
<gene>
    <name evidence="2" type="ORF">EBO15_36130</name>
</gene>
<dbReference type="RefSeq" id="WP_147481816.1">
    <property type="nucleotide sequence ID" value="NZ_JBHSKC010000034.1"/>
</dbReference>
<keyword evidence="1" id="KW-0812">Transmembrane</keyword>
<accession>A0A3M2LMM5</accession>
<feature type="transmembrane region" description="Helical" evidence="1">
    <location>
        <begin position="6"/>
        <end position="29"/>
    </location>
</feature>
<keyword evidence="1" id="KW-0472">Membrane</keyword>
<protein>
    <submittedName>
        <fullName evidence="2">Uncharacterized protein</fullName>
    </submittedName>
</protein>
<dbReference type="InterPro" id="IPR045684">
    <property type="entry name" value="DUF6191"/>
</dbReference>
<comment type="caution">
    <text evidence="2">The sequence shown here is derived from an EMBL/GenBank/DDBJ whole genome shotgun (WGS) entry which is preliminary data.</text>
</comment>
<proteinExistence type="predicted"/>
<evidence type="ECO:0000313" key="3">
    <source>
        <dbReference type="Proteomes" id="UP000282674"/>
    </source>
</evidence>
<dbReference type="EMBL" id="RFFG01000109">
    <property type="protein sequence ID" value="RMI37335.1"/>
    <property type="molecule type" value="Genomic_DNA"/>
</dbReference>
<keyword evidence="1" id="KW-1133">Transmembrane helix</keyword>
<sequence length="105" mass="11853">MALVAFMSVPGLLLGLIVFSVLDHLGWWAHRRFRLPWRRDDTGRPVSSVAVGELSAFFQGTHRNQIDQRASSLMMRDDETDGAPPRTRIDLNNGSAVIRLPPEER</sequence>
<keyword evidence="3" id="KW-1185">Reference proteome</keyword>
<evidence type="ECO:0000313" key="2">
    <source>
        <dbReference type="EMBL" id="RMI37335.1"/>
    </source>
</evidence>
<dbReference type="OrthoDB" id="3692692at2"/>
<reference evidence="2 3" key="1">
    <citation type="submission" date="2018-10" db="EMBL/GenBank/DDBJ databases">
        <title>Isolation from soil.</title>
        <authorList>
            <person name="Hu J."/>
        </authorList>
    </citation>
    <scope>NUCLEOTIDE SEQUENCE [LARGE SCALE GENOMIC DNA]</scope>
    <source>
        <strain evidence="2 3">NEAU-Ht49</strain>
    </source>
</reference>
<dbReference type="AlphaFoldDB" id="A0A3M2LMM5"/>
<evidence type="ECO:0000256" key="1">
    <source>
        <dbReference type="SAM" id="Phobius"/>
    </source>
</evidence>
<name>A0A3M2LMM5_9ACTN</name>
<dbReference type="Pfam" id="PF19690">
    <property type="entry name" value="DUF6191"/>
    <property type="match status" value="1"/>
</dbReference>